<gene>
    <name evidence="4" type="ORF">E7101_10790</name>
</gene>
<evidence type="ECO:0000259" key="3">
    <source>
        <dbReference type="PROSITE" id="PS51186"/>
    </source>
</evidence>
<dbReference type="Proteomes" id="UP000806522">
    <property type="component" value="Unassembled WGS sequence"/>
</dbReference>
<keyword evidence="1" id="KW-0808">Transferase</keyword>
<feature type="domain" description="N-acetyltransferase" evidence="3">
    <location>
        <begin position="1"/>
        <end position="155"/>
    </location>
</feature>
<dbReference type="PANTHER" id="PTHR43877">
    <property type="entry name" value="AMINOALKYLPHOSPHONATE N-ACETYLTRANSFERASE-RELATED-RELATED"/>
    <property type="match status" value="1"/>
</dbReference>
<dbReference type="Gene3D" id="3.40.630.30">
    <property type="match status" value="1"/>
</dbReference>
<protein>
    <submittedName>
        <fullName evidence="4">GNAT family N-acetyltransferase</fullName>
    </submittedName>
</protein>
<dbReference type="Pfam" id="PF00583">
    <property type="entry name" value="Acetyltransf_1"/>
    <property type="match status" value="1"/>
</dbReference>
<dbReference type="InterPro" id="IPR000182">
    <property type="entry name" value="GNAT_dom"/>
</dbReference>
<reference evidence="4" key="1">
    <citation type="submission" date="2019-04" db="EMBL/GenBank/DDBJ databases">
        <title>Evolution of Biomass-Degrading Anaerobic Consortia Revealed by Metagenomics.</title>
        <authorList>
            <person name="Peng X."/>
        </authorList>
    </citation>
    <scope>NUCLEOTIDE SEQUENCE</scope>
    <source>
        <strain evidence="4">SIG140</strain>
    </source>
</reference>
<dbReference type="InterPro" id="IPR016181">
    <property type="entry name" value="Acyl_CoA_acyltransferase"/>
</dbReference>
<proteinExistence type="predicted"/>
<dbReference type="AlphaFoldDB" id="A0A9D5P5Y7"/>
<evidence type="ECO:0000256" key="2">
    <source>
        <dbReference type="ARBA" id="ARBA00023315"/>
    </source>
</evidence>
<evidence type="ECO:0000256" key="1">
    <source>
        <dbReference type="ARBA" id="ARBA00022679"/>
    </source>
</evidence>
<comment type="caution">
    <text evidence="4">The sequence shown here is derived from an EMBL/GenBank/DDBJ whole genome shotgun (WGS) entry which is preliminary data.</text>
</comment>
<organism evidence="4 5">
    <name type="scientific">Xylanibacter ruminicola</name>
    <name type="common">Prevotella ruminicola</name>
    <dbReference type="NCBI Taxonomy" id="839"/>
    <lineage>
        <taxon>Bacteria</taxon>
        <taxon>Pseudomonadati</taxon>
        <taxon>Bacteroidota</taxon>
        <taxon>Bacteroidia</taxon>
        <taxon>Bacteroidales</taxon>
        <taxon>Prevotellaceae</taxon>
        <taxon>Xylanibacter</taxon>
    </lineage>
</organism>
<evidence type="ECO:0000313" key="4">
    <source>
        <dbReference type="EMBL" id="MBE6271419.1"/>
    </source>
</evidence>
<sequence length="155" mass="17885">MIRLAEKRDIPRLIALLHQVNMVHAELRPDLFKPYTTKYNEQQLEALLTDTANPIFVLDDGTTVLGYAFCMVTEVKNHLLLQDAKTLYIDDICVDEKARGQHVGKQLYEHVRAYAKEIGCHHITLNVWTGNEPAQRFYENMGMQPQKTTMEVILD</sequence>
<dbReference type="GO" id="GO:0016747">
    <property type="term" value="F:acyltransferase activity, transferring groups other than amino-acyl groups"/>
    <property type="evidence" value="ECO:0007669"/>
    <property type="project" value="InterPro"/>
</dbReference>
<dbReference type="CDD" id="cd04301">
    <property type="entry name" value="NAT_SF"/>
    <property type="match status" value="1"/>
</dbReference>
<accession>A0A9D5P5Y7</accession>
<keyword evidence="2" id="KW-0012">Acyltransferase</keyword>
<dbReference type="SUPFAM" id="SSF55729">
    <property type="entry name" value="Acyl-CoA N-acyltransferases (Nat)"/>
    <property type="match status" value="1"/>
</dbReference>
<dbReference type="InterPro" id="IPR050832">
    <property type="entry name" value="Bact_Acetyltransf"/>
</dbReference>
<dbReference type="PROSITE" id="PS51186">
    <property type="entry name" value="GNAT"/>
    <property type="match status" value="1"/>
</dbReference>
<dbReference type="PANTHER" id="PTHR43877:SF1">
    <property type="entry name" value="ACETYLTRANSFERASE"/>
    <property type="match status" value="1"/>
</dbReference>
<dbReference type="EMBL" id="SUYC01000012">
    <property type="protein sequence ID" value="MBE6271419.1"/>
    <property type="molecule type" value="Genomic_DNA"/>
</dbReference>
<name>A0A9D5P5Y7_XYLRU</name>
<evidence type="ECO:0000313" key="5">
    <source>
        <dbReference type="Proteomes" id="UP000806522"/>
    </source>
</evidence>